<protein>
    <submittedName>
        <fullName evidence="1">Uncharacterized protein</fullName>
    </submittedName>
</protein>
<proteinExistence type="predicted"/>
<keyword evidence="2" id="KW-1185">Reference proteome</keyword>
<sequence>MKAILRKVAFNKGKTDNGIEYDYTRLFIERPISADSQNEFGHDLIQCEFGNAEKVKEIQHLRGRLPVEVEVDLVPEIKGKKVIQVVHSLRVLDKEPSPASSAKA</sequence>
<reference evidence="1 2" key="1">
    <citation type="submission" date="2018-03" db="EMBL/GenBank/DDBJ databases">
        <title>Neisseria weixii sp. nov., isolated from the intestinal contents of Tibetan Plateau pika (Ochotona curzoniae) in Yushu, Qinghai Province, China.</title>
        <authorList>
            <person name="Gui Z."/>
        </authorList>
    </citation>
    <scope>NUCLEOTIDE SEQUENCE [LARGE SCALE GENOMIC DNA]</scope>
    <source>
        <strain evidence="1 2">ATCC 51483</strain>
    </source>
</reference>
<dbReference type="Proteomes" id="UP000241868">
    <property type="component" value="Unassembled WGS sequence"/>
</dbReference>
<evidence type="ECO:0000313" key="2">
    <source>
        <dbReference type="Proteomes" id="UP000241868"/>
    </source>
</evidence>
<dbReference type="RefSeq" id="WP_106742407.1">
    <property type="nucleotide sequence ID" value="NZ_PXYY01000071.1"/>
</dbReference>
<dbReference type="EMBL" id="PXYY01000071">
    <property type="protein sequence ID" value="PSJ79797.1"/>
    <property type="molecule type" value="Genomic_DNA"/>
</dbReference>
<name>A0A2P7TYL1_9NEIS</name>
<comment type="caution">
    <text evidence="1">The sequence shown here is derived from an EMBL/GenBank/DDBJ whole genome shotgun (WGS) entry which is preliminary data.</text>
</comment>
<organism evidence="1 2">
    <name type="scientific">Neisseria iguanae</name>
    <dbReference type="NCBI Taxonomy" id="90242"/>
    <lineage>
        <taxon>Bacteria</taxon>
        <taxon>Pseudomonadati</taxon>
        <taxon>Pseudomonadota</taxon>
        <taxon>Betaproteobacteria</taxon>
        <taxon>Neisseriales</taxon>
        <taxon>Neisseriaceae</taxon>
        <taxon>Neisseria</taxon>
    </lineage>
</organism>
<dbReference type="OrthoDB" id="8612320at2"/>
<gene>
    <name evidence="1" type="ORF">C7N83_09970</name>
</gene>
<evidence type="ECO:0000313" key="1">
    <source>
        <dbReference type="EMBL" id="PSJ79797.1"/>
    </source>
</evidence>
<accession>A0A2P7TYL1</accession>
<dbReference type="AlphaFoldDB" id="A0A2P7TYL1"/>